<dbReference type="Proteomes" id="UP001165122">
    <property type="component" value="Unassembled WGS sequence"/>
</dbReference>
<dbReference type="HAMAP" id="MF_00171">
    <property type="entry name" value="TruA"/>
    <property type="match status" value="1"/>
</dbReference>
<dbReference type="Gene3D" id="3.30.70.660">
    <property type="entry name" value="Pseudouridine synthase I, catalytic domain, C-terminal subdomain"/>
    <property type="match status" value="1"/>
</dbReference>
<keyword evidence="2 4" id="KW-0819">tRNA processing</keyword>
<dbReference type="GO" id="GO:0031119">
    <property type="term" value="P:tRNA pseudouridine synthesis"/>
    <property type="evidence" value="ECO:0007669"/>
    <property type="project" value="TreeGrafter"/>
</dbReference>
<reference evidence="7" key="1">
    <citation type="journal article" date="2023" name="Commun. Biol.">
        <title>Genome analysis of Parmales, the sister group of diatoms, reveals the evolutionary specialization of diatoms from phago-mixotrophs to photoautotrophs.</title>
        <authorList>
            <person name="Ban H."/>
            <person name="Sato S."/>
            <person name="Yoshikawa S."/>
            <person name="Yamada K."/>
            <person name="Nakamura Y."/>
            <person name="Ichinomiya M."/>
            <person name="Sato N."/>
            <person name="Blanc-Mathieu R."/>
            <person name="Endo H."/>
            <person name="Kuwata A."/>
            <person name="Ogata H."/>
        </authorList>
    </citation>
    <scope>NUCLEOTIDE SEQUENCE [LARGE SCALE GENOMIC DNA]</scope>
    <source>
        <strain evidence="7">NIES 3700</strain>
    </source>
</reference>
<dbReference type="InterPro" id="IPR020097">
    <property type="entry name" value="PsdUridine_synth_TruA_a/b_dom"/>
</dbReference>
<dbReference type="InterPro" id="IPR020094">
    <property type="entry name" value="TruA/RsuA/RluB/E/F_N"/>
</dbReference>
<evidence type="ECO:0000313" key="6">
    <source>
        <dbReference type="EMBL" id="GMH70027.1"/>
    </source>
</evidence>
<dbReference type="EMBL" id="BRXW01000613">
    <property type="protein sequence ID" value="GMH70027.1"/>
    <property type="molecule type" value="Genomic_DNA"/>
</dbReference>
<dbReference type="InterPro" id="IPR001406">
    <property type="entry name" value="PsdUridine_synth_TruA"/>
</dbReference>
<evidence type="ECO:0000256" key="1">
    <source>
        <dbReference type="ARBA" id="ARBA00009375"/>
    </source>
</evidence>
<dbReference type="PANTHER" id="PTHR11142:SF0">
    <property type="entry name" value="TRNA PSEUDOURIDINE SYNTHASE-LIKE 1"/>
    <property type="match status" value="1"/>
</dbReference>
<dbReference type="Pfam" id="PF01416">
    <property type="entry name" value="PseudoU_synth_1"/>
    <property type="match status" value="1"/>
</dbReference>
<accession>A0A9W7AII3</accession>
<dbReference type="SUPFAM" id="SSF55120">
    <property type="entry name" value="Pseudouridine synthase"/>
    <property type="match status" value="1"/>
</dbReference>
<evidence type="ECO:0000256" key="4">
    <source>
        <dbReference type="RuleBase" id="RU003792"/>
    </source>
</evidence>
<name>A0A9W7AII3_9STRA</name>
<proteinExistence type="inferred from homology"/>
<dbReference type="GO" id="GO:0160147">
    <property type="term" value="F:tRNA pseudouridine(38-40) synthase activity"/>
    <property type="evidence" value="ECO:0007669"/>
    <property type="project" value="UniProtKB-EC"/>
</dbReference>
<organism evidence="6 7">
    <name type="scientific">Triparma laevis f. longispina</name>
    <dbReference type="NCBI Taxonomy" id="1714387"/>
    <lineage>
        <taxon>Eukaryota</taxon>
        <taxon>Sar</taxon>
        <taxon>Stramenopiles</taxon>
        <taxon>Ochrophyta</taxon>
        <taxon>Bolidophyceae</taxon>
        <taxon>Parmales</taxon>
        <taxon>Triparmaceae</taxon>
        <taxon>Triparma</taxon>
    </lineage>
</organism>
<dbReference type="InterPro" id="IPR020103">
    <property type="entry name" value="PsdUridine_synth_cat_dom_sf"/>
</dbReference>
<dbReference type="PANTHER" id="PTHR11142">
    <property type="entry name" value="PSEUDOURIDYLATE SYNTHASE"/>
    <property type="match status" value="1"/>
</dbReference>
<evidence type="ECO:0000256" key="3">
    <source>
        <dbReference type="ARBA" id="ARBA00023235"/>
    </source>
</evidence>
<dbReference type="OrthoDB" id="271910at2759"/>
<gene>
    <name evidence="6" type="ORF">TrLO_g14461</name>
</gene>
<feature type="domain" description="Pseudouridine synthase I TruA alpha/beta" evidence="5">
    <location>
        <begin position="217"/>
        <end position="358"/>
    </location>
</feature>
<dbReference type="InterPro" id="IPR020095">
    <property type="entry name" value="PsdUridine_synth_TruA_C"/>
</dbReference>
<evidence type="ECO:0000313" key="7">
    <source>
        <dbReference type="Proteomes" id="UP001165122"/>
    </source>
</evidence>
<protein>
    <recommendedName>
        <fullName evidence="4">tRNA pseudouridine synthase</fullName>
        <ecNumber evidence="4">5.4.99.12</ecNumber>
    </recommendedName>
</protein>
<comment type="similarity">
    <text evidence="1 4">Belongs to the tRNA pseudouridine synthase TruA family.</text>
</comment>
<evidence type="ECO:0000259" key="5">
    <source>
        <dbReference type="Pfam" id="PF01416"/>
    </source>
</evidence>
<dbReference type="GO" id="GO:0003723">
    <property type="term" value="F:RNA binding"/>
    <property type="evidence" value="ECO:0007669"/>
    <property type="project" value="InterPro"/>
</dbReference>
<keyword evidence="3 4" id="KW-0413">Isomerase</keyword>
<evidence type="ECO:0000256" key="2">
    <source>
        <dbReference type="ARBA" id="ARBA00022694"/>
    </source>
</evidence>
<comment type="caution">
    <text evidence="6">The sequence shown here is derived from an EMBL/GenBank/DDBJ whole genome shotgun (WGS) entry which is preliminary data.</text>
</comment>
<dbReference type="AlphaFoldDB" id="A0A9W7AII3"/>
<dbReference type="Gene3D" id="3.30.70.580">
    <property type="entry name" value="Pseudouridine synthase I, catalytic domain, N-terminal subdomain"/>
    <property type="match status" value="1"/>
</dbReference>
<comment type="catalytic activity">
    <reaction evidence="4">
        <text>uridine(38/39/40) in tRNA = pseudouridine(38/39/40) in tRNA</text>
        <dbReference type="Rhea" id="RHEA:22376"/>
        <dbReference type="Rhea" id="RHEA-COMP:10085"/>
        <dbReference type="Rhea" id="RHEA-COMP:10087"/>
        <dbReference type="ChEBI" id="CHEBI:65314"/>
        <dbReference type="ChEBI" id="CHEBI:65315"/>
        <dbReference type="EC" id="5.4.99.12"/>
    </reaction>
</comment>
<dbReference type="EC" id="5.4.99.12" evidence="4"/>
<sequence length="377" mass="42285">MRRTSTFASSLTPQFKRYALAFSYHGSFYNGFPKQREDGGGGHAYTTLHNRLSLALDAFVAPKSSKLAEQRRWDNLTVSSRTDAGVHALRNTCHVDLPENINCPSTIVKGLNYHLPLTSPFLSNNNMGGRGLKSNPSLVDSMRILEAVEVPPDWSARFSAFQRTYVYKIVCPKLTSLYTTIEDPKNQYYNPHPSLPFDGSTHYMSSTTLDVLKMNEAAQHLVGTHDFTSFRGKKCVQKSPIMTVFDIGITSKNAEPFGPGFGVNSDFGFSTNPLKSEDESKRNRGFGLTISDVEKVYIQITAPAFLYNQCRNFIGVLLDVGKDNLAPERVKEILDAKDRSYVRYKKAPAHALYLVDVKHYMDGNRDGRQLTYTPHSK</sequence>
<keyword evidence="7" id="KW-1185">Reference proteome</keyword>